<dbReference type="CDD" id="cd14725">
    <property type="entry name" value="ZIP_Gal4-like_2"/>
    <property type="match status" value="1"/>
</dbReference>
<dbReference type="Pfam" id="PF04082">
    <property type="entry name" value="Fungal_trans"/>
    <property type="match status" value="1"/>
</dbReference>
<sequence length="585" mass="65330">MADKGTGSPAPTSTLQRGKACLRCRKRKMVKWIYASTWRICDGVKPACHQCIRAKKGDSCEYDDGKGKTRTQLLRENITRLEQRIRELEDPEYTSPSVTLYDPHSQYSGSSSSSSAGSPTTISLTSPSPYLDVAGSPQGSWNQLSRYSSPTLIGESPYAAEERAPPLELFPLLFEIFLPHRHQLGFGLNIDRFRQSLSLPPSEQHHPVLMNSISLWSCLFSRPGPLGQHEMYYLSRAQESMHDALQDPTKVLDVIQASCLLAMYFFANGRLLEGTYHASAAASLTAQWGLQRLALHEANVGGWEPIVLFQLDPARDTVEEGERILTFWQAYDLDRCWSVALQRPIAIHDEKDSCNSISVPWPQTMEEYVSCQLDDRQSIQTIRTFLEGQGLNTVGGFSTRALRVKASTLLQSAYKLSSDWSFRLSDSNALRDEFLALERIITRFLTTLIPVQQLDGTIPDEKHALVVIHTLAHAATIHLQYRFAQDDPVSHSKCLRAASAIVTVIKHISEADFEFLDPILGPCWMAAANALSSEKTRIETSWPLQTSVEVCNDISLIQYAMSSLGTRFPLLGYQAAEVQKMLSGI</sequence>
<comment type="subcellular location">
    <subcellularLocation>
        <location evidence="1">Nucleus</location>
    </subcellularLocation>
</comment>
<dbReference type="PROSITE" id="PS50073">
    <property type="entry name" value="COPPER_FIST_2"/>
    <property type="match status" value="1"/>
</dbReference>
<evidence type="ECO:0000256" key="6">
    <source>
        <dbReference type="SAM" id="MobiDB-lite"/>
    </source>
</evidence>
<dbReference type="CDD" id="cd12148">
    <property type="entry name" value="fungal_TF_MHR"/>
    <property type="match status" value="1"/>
</dbReference>
<evidence type="ECO:0000256" key="5">
    <source>
        <dbReference type="ARBA" id="ARBA00023242"/>
    </source>
</evidence>
<dbReference type="InterPro" id="IPR036864">
    <property type="entry name" value="Zn2-C6_fun-type_DNA-bd_sf"/>
</dbReference>
<dbReference type="GO" id="GO:0008270">
    <property type="term" value="F:zinc ion binding"/>
    <property type="evidence" value="ECO:0007669"/>
    <property type="project" value="InterPro"/>
</dbReference>
<dbReference type="InterPro" id="IPR007219">
    <property type="entry name" value="XnlR_reg_dom"/>
</dbReference>
<evidence type="ECO:0000313" key="8">
    <source>
        <dbReference type="EMBL" id="TFK54579.1"/>
    </source>
</evidence>
<dbReference type="PANTHER" id="PTHR47338:SF29">
    <property type="entry name" value="ZN(2)-C6 FUNGAL-TYPE DOMAIN-CONTAINING PROTEIN"/>
    <property type="match status" value="1"/>
</dbReference>
<evidence type="ECO:0000256" key="4">
    <source>
        <dbReference type="ARBA" id="ARBA00023163"/>
    </source>
</evidence>
<dbReference type="Gene3D" id="4.10.240.10">
    <property type="entry name" value="Zn(2)-C6 fungal-type DNA-binding domain"/>
    <property type="match status" value="1"/>
</dbReference>
<name>A0A5C3N9S3_9AGAM</name>
<dbReference type="Proteomes" id="UP000305948">
    <property type="component" value="Unassembled WGS sequence"/>
</dbReference>
<dbReference type="EMBL" id="ML213506">
    <property type="protein sequence ID" value="TFK54579.1"/>
    <property type="molecule type" value="Genomic_DNA"/>
</dbReference>
<dbReference type="GO" id="GO:0006351">
    <property type="term" value="P:DNA-templated transcription"/>
    <property type="evidence" value="ECO:0007669"/>
    <property type="project" value="InterPro"/>
</dbReference>
<feature type="compositionally biased region" description="Low complexity" evidence="6">
    <location>
        <begin position="108"/>
        <end position="121"/>
    </location>
</feature>
<keyword evidence="9" id="KW-1185">Reference proteome</keyword>
<reference evidence="8 9" key="1">
    <citation type="journal article" date="2019" name="Nat. Ecol. Evol.">
        <title>Megaphylogeny resolves global patterns of mushroom evolution.</title>
        <authorList>
            <person name="Varga T."/>
            <person name="Krizsan K."/>
            <person name="Foldi C."/>
            <person name="Dima B."/>
            <person name="Sanchez-Garcia M."/>
            <person name="Sanchez-Ramirez S."/>
            <person name="Szollosi G.J."/>
            <person name="Szarkandi J.G."/>
            <person name="Papp V."/>
            <person name="Albert L."/>
            <person name="Andreopoulos W."/>
            <person name="Angelini C."/>
            <person name="Antonin V."/>
            <person name="Barry K.W."/>
            <person name="Bougher N.L."/>
            <person name="Buchanan P."/>
            <person name="Buyck B."/>
            <person name="Bense V."/>
            <person name="Catcheside P."/>
            <person name="Chovatia M."/>
            <person name="Cooper J."/>
            <person name="Damon W."/>
            <person name="Desjardin D."/>
            <person name="Finy P."/>
            <person name="Geml J."/>
            <person name="Haridas S."/>
            <person name="Hughes K."/>
            <person name="Justo A."/>
            <person name="Karasinski D."/>
            <person name="Kautmanova I."/>
            <person name="Kiss B."/>
            <person name="Kocsube S."/>
            <person name="Kotiranta H."/>
            <person name="LaButti K.M."/>
            <person name="Lechner B.E."/>
            <person name="Liimatainen K."/>
            <person name="Lipzen A."/>
            <person name="Lukacs Z."/>
            <person name="Mihaltcheva S."/>
            <person name="Morgado L.N."/>
            <person name="Niskanen T."/>
            <person name="Noordeloos M.E."/>
            <person name="Ohm R.A."/>
            <person name="Ortiz-Santana B."/>
            <person name="Ovrebo C."/>
            <person name="Racz N."/>
            <person name="Riley R."/>
            <person name="Savchenko A."/>
            <person name="Shiryaev A."/>
            <person name="Soop K."/>
            <person name="Spirin V."/>
            <person name="Szebenyi C."/>
            <person name="Tomsovsky M."/>
            <person name="Tulloss R.E."/>
            <person name="Uehling J."/>
            <person name="Grigoriev I.V."/>
            <person name="Vagvolgyi C."/>
            <person name="Papp T."/>
            <person name="Martin F.M."/>
            <person name="Miettinen O."/>
            <person name="Hibbett D.S."/>
            <person name="Nagy L.G."/>
        </authorList>
    </citation>
    <scope>NUCLEOTIDE SEQUENCE [LARGE SCALE GENOMIC DNA]</scope>
    <source>
        <strain evidence="8 9">OMC1185</strain>
    </source>
</reference>
<dbReference type="STRING" id="5364.A0A5C3N9S3"/>
<dbReference type="CDD" id="cd00067">
    <property type="entry name" value="GAL4"/>
    <property type="match status" value="1"/>
</dbReference>
<keyword evidence="2" id="KW-0479">Metal-binding</keyword>
<accession>A0A5C3N9S3</accession>
<dbReference type="GO" id="GO:0005507">
    <property type="term" value="F:copper ion binding"/>
    <property type="evidence" value="ECO:0007669"/>
    <property type="project" value="InterPro"/>
</dbReference>
<evidence type="ECO:0000256" key="3">
    <source>
        <dbReference type="ARBA" id="ARBA00023015"/>
    </source>
</evidence>
<dbReference type="PANTHER" id="PTHR47338">
    <property type="entry name" value="ZN(II)2CYS6 TRANSCRIPTION FACTOR (EUROFUNG)-RELATED"/>
    <property type="match status" value="1"/>
</dbReference>
<dbReference type="InterPro" id="IPR001138">
    <property type="entry name" value="Zn2Cys6_DnaBD"/>
</dbReference>
<dbReference type="AlphaFoldDB" id="A0A5C3N9S3"/>
<dbReference type="GO" id="GO:0000981">
    <property type="term" value="F:DNA-binding transcription factor activity, RNA polymerase II-specific"/>
    <property type="evidence" value="ECO:0007669"/>
    <property type="project" value="InterPro"/>
</dbReference>
<organism evidence="8 9">
    <name type="scientific">Heliocybe sulcata</name>
    <dbReference type="NCBI Taxonomy" id="5364"/>
    <lineage>
        <taxon>Eukaryota</taxon>
        <taxon>Fungi</taxon>
        <taxon>Dikarya</taxon>
        <taxon>Basidiomycota</taxon>
        <taxon>Agaricomycotina</taxon>
        <taxon>Agaricomycetes</taxon>
        <taxon>Gloeophyllales</taxon>
        <taxon>Gloeophyllaceae</taxon>
        <taxon>Heliocybe</taxon>
    </lineage>
</organism>
<dbReference type="GO" id="GO:0003677">
    <property type="term" value="F:DNA binding"/>
    <property type="evidence" value="ECO:0007669"/>
    <property type="project" value="InterPro"/>
</dbReference>
<keyword evidence="4" id="KW-0804">Transcription</keyword>
<dbReference type="InterPro" id="IPR001083">
    <property type="entry name" value="Cu_fist_DNA-bd_dom"/>
</dbReference>
<dbReference type="OrthoDB" id="2123952at2759"/>
<evidence type="ECO:0000256" key="1">
    <source>
        <dbReference type="ARBA" id="ARBA00004123"/>
    </source>
</evidence>
<evidence type="ECO:0000256" key="2">
    <source>
        <dbReference type="ARBA" id="ARBA00022723"/>
    </source>
</evidence>
<gene>
    <name evidence="8" type="ORF">OE88DRAFT_1655324</name>
</gene>
<proteinExistence type="predicted"/>
<keyword evidence="5" id="KW-0539">Nucleus</keyword>
<evidence type="ECO:0000313" key="9">
    <source>
        <dbReference type="Proteomes" id="UP000305948"/>
    </source>
</evidence>
<evidence type="ECO:0000259" key="7">
    <source>
        <dbReference type="PROSITE" id="PS50073"/>
    </source>
</evidence>
<dbReference type="InterPro" id="IPR050815">
    <property type="entry name" value="TF_fung"/>
</dbReference>
<feature type="region of interest" description="Disordered" evidence="6">
    <location>
        <begin position="86"/>
        <end position="121"/>
    </location>
</feature>
<feature type="domain" description="Copper-fist" evidence="7">
    <location>
        <begin position="40"/>
        <end position="92"/>
    </location>
</feature>
<dbReference type="GO" id="GO:0005634">
    <property type="term" value="C:nucleus"/>
    <property type="evidence" value="ECO:0007669"/>
    <property type="project" value="UniProtKB-SubCell"/>
</dbReference>
<keyword evidence="3" id="KW-0805">Transcription regulation</keyword>
<protein>
    <recommendedName>
        <fullName evidence="7">Copper-fist domain-containing protein</fullName>
    </recommendedName>
</protein>